<dbReference type="GO" id="GO:0043022">
    <property type="term" value="F:ribosome binding"/>
    <property type="evidence" value="ECO:0007669"/>
    <property type="project" value="InterPro"/>
</dbReference>
<organism evidence="11 12">
    <name type="scientific">Ramlibacter albus</name>
    <dbReference type="NCBI Taxonomy" id="2079448"/>
    <lineage>
        <taxon>Bacteria</taxon>
        <taxon>Pseudomonadati</taxon>
        <taxon>Pseudomonadota</taxon>
        <taxon>Betaproteobacteria</taxon>
        <taxon>Burkholderiales</taxon>
        <taxon>Comamonadaceae</taxon>
        <taxon>Ramlibacter</taxon>
    </lineage>
</organism>
<dbReference type="Pfam" id="PF05957">
    <property type="entry name" value="DUF883"/>
    <property type="match status" value="1"/>
</dbReference>
<evidence type="ECO:0000256" key="8">
    <source>
        <dbReference type="SAM" id="Phobius"/>
    </source>
</evidence>
<evidence type="ECO:0000256" key="1">
    <source>
        <dbReference type="ARBA" id="ARBA00004377"/>
    </source>
</evidence>
<dbReference type="EMBL" id="JACORU010000001">
    <property type="protein sequence ID" value="MBC5763939.1"/>
    <property type="molecule type" value="Genomic_DNA"/>
</dbReference>
<keyword evidence="5 8" id="KW-0812">Transmembrane</keyword>
<comment type="subcellular location">
    <subcellularLocation>
        <location evidence="1">Cell inner membrane</location>
        <topology evidence="1">Single-pass membrane protein</topology>
    </subcellularLocation>
</comment>
<sequence>MDDVTRNLQEDPHSLTRDLRAVVDDADALLRHAVRDAGAGYSDARARLEQSLSAAKDQLATMERAVAGRVRDAGRATDTYVHEHPWSAVGIGAGIGVLVGLLIGRR</sequence>
<gene>
    <name evidence="11" type="ORF">H8R02_05720</name>
</gene>
<feature type="domain" description="DUF883" evidence="10">
    <location>
        <begin position="77"/>
        <end position="106"/>
    </location>
</feature>
<feature type="domain" description="DUF883" evidence="9">
    <location>
        <begin position="15"/>
        <end position="64"/>
    </location>
</feature>
<evidence type="ECO:0000256" key="3">
    <source>
        <dbReference type="ARBA" id="ARBA00022475"/>
    </source>
</evidence>
<dbReference type="RefSeq" id="WP_187080351.1">
    <property type="nucleotide sequence ID" value="NZ_JACORU010000001.1"/>
</dbReference>
<dbReference type="Proteomes" id="UP000596827">
    <property type="component" value="Unassembled WGS sequence"/>
</dbReference>
<proteinExistence type="inferred from homology"/>
<dbReference type="InterPro" id="IPR043604">
    <property type="entry name" value="DUF883_N"/>
</dbReference>
<evidence type="ECO:0000313" key="11">
    <source>
        <dbReference type="EMBL" id="MBC5763939.1"/>
    </source>
</evidence>
<feature type="transmembrane region" description="Helical" evidence="8">
    <location>
        <begin position="86"/>
        <end position="104"/>
    </location>
</feature>
<keyword evidence="12" id="KW-1185">Reference proteome</keyword>
<dbReference type="GO" id="GO:0005886">
    <property type="term" value="C:plasma membrane"/>
    <property type="evidence" value="ECO:0007669"/>
    <property type="project" value="UniProtKB-SubCell"/>
</dbReference>
<evidence type="ECO:0000259" key="10">
    <source>
        <dbReference type="Pfam" id="PF19029"/>
    </source>
</evidence>
<comment type="caution">
    <text evidence="11">The sequence shown here is derived from an EMBL/GenBank/DDBJ whole genome shotgun (WGS) entry which is preliminary data.</text>
</comment>
<evidence type="ECO:0000256" key="7">
    <source>
        <dbReference type="ARBA" id="ARBA00023136"/>
    </source>
</evidence>
<dbReference type="InterPro" id="IPR043605">
    <property type="entry name" value="DUF883_C"/>
</dbReference>
<evidence type="ECO:0000256" key="6">
    <source>
        <dbReference type="ARBA" id="ARBA00022989"/>
    </source>
</evidence>
<comment type="similarity">
    <text evidence="2">Belongs to the ElaB/YgaM/YqjD family.</text>
</comment>
<evidence type="ECO:0000313" key="12">
    <source>
        <dbReference type="Proteomes" id="UP000596827"/>
    </source>
</evidence>
<dbReference type="PANTHER" id="PTHR35893:SF3">
    <property type="entry name" value="INNER MEMBRANE PROTEIN"/>
    <property type="match status" value="1"/>
</dbReference>
<dbReference type="InterPro" id="IPR010279">
    <property type="entry name" value="YqjD/ElaB"/>
</dbReference>
<dbReference type="PANTHER" id="PTHR35893">
    <property type="entry name" value="INNER MEMBRANE PROTEIN-RELATED"/>
    <property type="match status" value="1"/>
</dbReference>
<keyword evidence="6 8" id="KW-1133">Transmembrane helix</keyword>
<evidence type="ECO:0000256" key="4">
    <source>
        <dbReference type="ARBA" id="ARBA00022519"/>
    </source>
</evidence>
<keyword evidence="4" id="KW-0997">Cell inner membrane</keyword>
<evidence type="ECO:0000256" key="2">
    <source>
        <dbReference type="ARBA" id="ARBA00010423"/>
    </source>
</evidence>
<dbReference type="Pfam" id="PF19029">
    <property type="entry name" value="DUF883_C"/>
    <property type="match status" value="1"/>
</dbReference>
<dbReference type="AlphaFoldDB" id="A0A923S113"/>
<reference evidence="11" key="1">
    <citation type="submission" date="2020-08" db="EMBL/GenBank/DDBJ databases">
        <title>Ramlibacter sp. GTP1 16S ribosomal RNA gene genome sequencing and assembly.</title>
        <authorList>
            <person name="Kang M."/>
        </authorList>
    </citation>
    <scope>NUCLEOTIDE SEQUENCE</scope>
    <source>
        <strain evidence="11">GTP1</strain>
    </source>
</reference>
<keyword evidence="7 8" id="KW-0472">Membrane</keyword>
<accession>A0A923S113</accession>
<name>A0A923S113_9BURK</name>
<protein>
    <submittedName>
        <fullName evidence="11">DUF883 domain-containing protein</fullName>
    </submittedName>
</protein>
<evidence type="ECO:0000259" key="9">
    <source>
        <dbReference type="Pfam" id="PF05957"/>
    </source>
</evidence>
<evidence type="ECO:0000256" key="5">
    <source>
        <dbReference type="ARBA" id="ARBA00022692"/>
    </source>
</evidence>
<keyword evidence="3" id="KW-1003">Cell membrane</keyword>